<evidence type="ECO:0000313" key="3">
    <source>
        <dbReference type="EMBL" id="KAF2649356.1"/>
    </source>
</evidence>
<evidence type="ECO:0000256" key="2">
    <source>
        <dbReference type="SAM" id="MobiDB-lite"/>
    </source>
</evidence>
<feature type="coiled-coil region" evidence="1">
    <location>
        <begin position="123"/>
        <end position="171"/>
    </location>
</feature>
<dbReference type="AlphaFoldDB" id="A0A6A6SNC8"/>
<dbReference type="OrthoDB" id="10657996at2759"/>
<keyword evidence="4" id="KW-1185">Reference proteome</keyword>
<accession>A0A6A6SNC8</accession>
<sequence>MIEIKTELEYHVHDFTSKITRSTAPKKKEPKKKEPKKKGPAKAQPGPTKTKGSPANVTPEPMEPNLKEWIPEGPPYQHESPRMLEPRVQHLQNPVRGWETGPQAGSSSSSYLEDQLRLRDAKILEQSKTIEELKSMIADYKRMHKAEKKLAEKAEDEIERLKEQCKRRNEPDKDQQQLREKMDAYHYELLNALRQGFGSVTIDILRATR</sequence>
<gene>
    <name evidence="3" type="ORF">K491DRAFT_698136</name>
</gene>
<keyword evidence="1" id="KW-0175">Coiled coil</keyword>
<dbReference type="EMBL" id="MU004495">
    <property type="protein sequence ID" value="KAF2649356.1"/>
    <property type="molecule type" value="Genomic_DNA"/>
</dbReference>
<evidence type="ECO:0000256" key="1">
    <source>
        <dbReference type="SAM" id="Coils"/>
    </source>
</evidence>
<proteinExistence type="predicted"/>
<feature type="compositionally biased region" description="Basic residues" evidence="2">
    <location>
        <begin position="24"/>
        <end position="40"/>
    </location>
</feature>
<organism evidence="3 4">
    <name type="scientific">Lophiostoma macrostomum CBS 122681</name>
    <dbReference type="NCBI Taxonomy" id="1314788"/>
    <lineage>
        <taxon>Eukaryota</taxon>
        <taxon>Fungi</taxon>
        <taxon>Dikarya</taxon>
        <taxon>Ascomycota</taxon>
        <taxon>Pezizomycotina</taxon>
        <taxon>Dothideomycetes</taxon>
        <taxon>Pleosporomycetidae</taxon>
        <taxon>Pleosporales</taxon>
        <taxon>Lophiostomataceae</taxon>
        <taxon>Lophiostoma</taxon>
    </lineage>
</organism>
<dbReference type="Proteomes" id="UP000799324">
    <property type="component" value="Unassembled WGS sequence"/>
</dbReference>
<evidence type="ECO:0000313" key="4">
    <source>
        <dbReference type="Proteomes" id="UP000799324"/>
    </source>
</evidence>
<feature type="compositionally biased region" description="Basic and acidic residues" evidence="2">
    <location>
        <begin position="79"/>
        <end position="88"/>
    </location>
</feature>
<protein>
    <submittedName>
        <fullName evidence="3">Uncharacterized protein</fullName>
    </submittedName>
</protein>
<feature type="compositionally biased region" description="Polar residues" evidence="2">
    <location>
        <begin position="103"/>
        <end position="112"/>
    </location>
</feature>
<feature type="compositionally biased region" description="Basic and acidic residues" evidence="2">
    <location>
        <begin position="1"/>
        <end position="16"/>
    </location>
</feature>
<feature type="region of interest" description="Disordered" evidence="2">
    <location>
        <begin position="1"/>
        <end position="112"/>
    </location>
</feature>
<name>A0A6A6SNC8_9PLEO</name>
<reference evidence="3" key="1">
    <citation type="journal article" date="2020" name="Stud. Mycol.">
        <title>101 Dothideomycetes genomes: a test case for predicting lifestyles and emergence of pathogens.</title>
        <authorList>
            <person name="Haridas S."/>
            <person name="Albert R."/>
            <person name="Binder M."/>
            <person name="Bloem J."/>
            <person name="Labutti K."/>
            <person name="Salamov A."/>
            <person name="Andreopoulos B."/>
            <person name="Baker S."/>
            <person name="Barry K."/>
            <person name="Bills G."/>
            <person name="Bluhm B."/>
            <person name="Cannon C."/>
            <person name="Castanera R."/>
            <person name="Culley D."/>
            <person name="Daum C."/>
            <person name="Ezra D."/>
            <person name="Gonzalez J."/>
            <person name="Henrissat B."/>
            <person name="Kuo A."/>
            <person name="Liang C."/>
            <person name="Lipzen A."/>
            <person name="Lutzoni F."/>
            <person name="Magnuson J."/>
            <person name="Mondo S."/>
            <person name="Nolan M."/>
            <person name="Ohm R."/>
            <person name="Pangilinan J."/>
            <person name="Park H.-J."/>
            <person name="Ramirez L."/>
            <person name="Alfaro M."/>
            <person name="Sun H."/>
            <person name="Tritt A."/>
            <person name="Yoshinaga Y."/>
            <person name="Zwiers L.-H."/>
            <person name="Turgeon B."/>
            <person name="Goodwin S."/>
            <person name="Spatafora J."/>
            <person name="Crous P."/>
            <person name="Grigoriev I."/>
        </authorList>
    </citation>
    <scope>NUCLEOTIDE SEQUENCE</scope>
    <source>
        <strain evidence="3">CBS 122681</strain>
    </source>
</reference>